<dbReference type="Pfam" id="PF11959">
    <property type="entry name" value="DUF3473"/>
    <property type="match status" value="1"/>
</dbReference>
<dbReference type="InterPro" id="IPR002509">
    <property type="entry name" value="NODB_dom"/>
</dbReference>
<dbReference type="PANTHER" id="PTHR47561">
    <property type="entry name" value="POLYSACCHARIDE DEACETYLASE FAMILY PROTEIN (AFU_ORTHOLOGUE AFUA_6G05030)"/>
    <property type="match status" value="1"/>
</dbReference>
<dbReference type="PROSITE" id="PS51677">
    <property type="entry name" value="NODB"/>
    <property type="match status" value="1"/>
</dbReference>
<dbReference type="SUPFAM" id="SSF88713">
    <property type="entry name" value="Glycoside hydrolase/deacetylase"/>
    <property type="match status" value="1"/>
</dbReference>
<dbReference type="InterPro" id="IPR011330">
    <property type="entry name" value="Glyco_hydro/deAcase_b/a-brl"/>
</dbReference>
<dbReference type="GO" id="GO:0016810">
    <property type="term" value="F:hydrolase activity, acting on carbon-nitrogen (but not peptide) bonds"/>
    <property type="evidence" value="ECO:0007669"/>
    <property type="project" value="InterPro"/>
</dbReference>
<dbReference type="GO" id="GO:0005975">
    <property type="term" value="P:carbohydrate metabolic process"/>
    <property type="evidence" value="ECO:0007669"/>
    <property type="project" value="InterPro"/>
</dbReference>
<dbReference type="STRING" id="1742972.COMA1_90010"/>
<dbReference type="RefSeq" id="WP_090751330.1">
    <property type="nucleotide sequence ID" value="NZ_CZQA01000015.1"/>
</dbReference>
<dbReference type="OrthoDB" id="9784220at2"/>
<feature type="domain" description="NodB homology" evidence="1">
    <location>
        <begin position="22"/>
        <end position="153"/>
    </location>
</feature>
<accession>A0A0S4LSZ4</accession>
<protein>
    <recommendedName>
        <fullName evidence="1">NodB homology domain-containing protein</fullName>
    </recommendedName>
</protein>
<dbReference type="InterPro" id="IPR022560">
    <property type="entry name" value="DUF3473"/>
</dbReference>
<proteinExistence type="predicted"/>
<gene>
    <name evidence="2" type="ORF">COMA1_90010</name>
</gene>
<sequence length="311" mass="35735">MFEGMKYNTPVISIDVEDWPQSTWDRSLPITERAAQNTRRLLRILGEADVRTTMFVLGKFADRFPEVVKDIQADGHEVACHGHGHLEVFRQSPDEFFDDIRHSKDVLEQITGKPIKGYRAPDFSIVRETLWALDVLAAAGFEYDSSIVPARLPRYGIAGWPVLPVRVQLSSGSSILEAPLPTFRVLGRNWPVGGGGYHRLLPGFASRYCARKVMMEVPFIFYCHPYEFDIRELSEITIPVPPTTRFYQGAGRRWFEQRFRDFLRCFGGYSMQEMLSSQLWQEFRLSSLDPVLDQSWLHSERSRPGGVTDRN</sequence>
<dbReference type="Gene3D" id="3.20.20.370">
    <property type="entry name" value="Glycoside hydrolase/deacetylase"/>
    <property type="match status" value="1"/>
</dbReference>
<name>A0A0S4LSZ4_9BACT</name>
<dbReference type="PANTHER" id="PTHR47561:SF1">
    <property type="entry name" value="POLYSACCHARIDE DEACETYLASE FAMILY PROTEIN (AFU_ORTHOLOGUE AFUA_6G05030)"/>
    <property type="match status" value="1"/>
</dbReference>
<organism evidence="2 3">
    <name type="scientific">Candidatus Nitrospira nitrosa</name>
    <dbReference type="NCBI Taxonomy" id="1742972"/>
    <lineage>
        <taxon>Bacteria</taxon>
        <taxon>Pseudomonadati</taxon>
        <taxon>Nitrospirota</taxon>
        <taxon>Nitrospiria</taxon>
        <taxon>Nitrospirales</taxon>
        <taxon>Nitrospiraceae</taxon>
        <taxon>Nitrospira</taxon>
    </lineage>
</organism>
<dbReference type="Proteomes" id="UP000199032">
    <property type="component" value="Unassembled WGS sequence"/>
</dbReference>
<evidence type="ECO:0000313" key="2">
    <source>
        <dbReference type="EMBL" id="CUS39688.1"/>
    </source>
</evidence>
<dbReference type="AlphaFoldDB" id="A0A0S4LSZ4"/>
<evidence type="ECO:0000259" key="1">
    <source>
        <dbReference type="PROSITE" id="PS51677"/>
    </source>
</evidence>
<reference evidence="2 3" key="1">
    <citation type="submission" date="2015-10" db="EMBL/GenBank/DDBJ databases">
        <authorList>
            <person name="Gilbert D.G."/>
        </authorList>
    </citation>
    <scope>NUCLEOTIDE SEQUENCE [LARGE SCALE GENOMIC DNA]</scope>
    <source>
        <strain evidence="2">COMA1</strain>
    </source>
</reference>
<dbReference type="CDD" id="cd10941">
    <property type="entry name" value="CE4_PuuE_HpPgdA_like_2"/>
    <property type="match status" value="1"/>
</dbReference>
<evidence type="ECO:0000313" key="3">
    <source>
        <dbReference type="Proteomes" id="UP000199032"/>
    </source>
</evidence>
<dbReference type="InterPro" id="IPR045235">
    <property type="entry name" value="PuuE_HpPgdA-like"/>
</dbReference>
<keyword evidence="3" id="KW-1185">Reference proteome</keyword>
<dbReference type="Pfam" id="PF01522">
    <property type="entry name" value="Polysacc_deac_1"/>
    <property type="match status" value="1"/>
</dbReference>
<dbReference type="EMBL" id="CZQA01000015">
    <property type="protein sequence ID" value="CUS39688.1"/>
    <property type="molecule type" value="Genomic_DNA"/>
</dbReference>